<feature type="transmembrane region" description="Helical" evidence="7">
    <location>
        <begin position="43"/>
        <end position="66"/>
    </location>
</feature>
<gene>
    <name evidence="8" type="ORF">EV199_4227</name>
</gene>
<proteinExistence type="inferred from homology"/>
<dbReference type="PANTHER" id="PTHR33508:SF1">
    <property type="entry name" value="UPF0056 MEMBRANE PROTEIN YHCE"/>
    <property type="match status" value="1"/>
</dbReference>
<evidence type="ECO:0000256" key="5">
    <source>
        <dbReference type="ARBA" id="ARBA00022989"/>
    </source>
</evidence>
<evidence type="ECO:0000256" key="7">
    <source>
        <dbReference type="RuleBase" id="RU362048"/>
    </source>
</evidence>
<feature type="transmembrane region" description="Helical" evidence="7">
    <location>
        <begin position="170"/>
        <end position="191"/>
    </location>
</feature>
<evidence type="ECO:0000256" key="6">
    <source>
        <dbReference type="ARBA" id="ARBA00023136"/>
    </source>
</evidence>
<dbReference type="EMBL" id="SGXA01000002">
    <property type="protein sequence ID" value="RZS72308.1"/>
    <property type="molecule type" value="Genomic_DNA"/>
</dbReference>
<evidence type="ECO:0000313" key="8">
    <source>
        <dbReference type="EMBL" id="RZS72308.1"/>
    </source>
</evidence>
<sequence>MNWSADHLITVTFTLFAVIDIFGSIPLLISLKQKMGGIHEARATMISGALMIVFLFAGEKFLGVLGLDVGSFAVGGSIVIFILGLEMVLGIEFFKAEGDSKSGSLVPIAFPLIAGSGTLTTIISLNANYDKWEILIGILANLLIVYLVLRSLNYIAKLLGQAGLLAVRKFFGVILLAIAVKIFATNVGGLIK</sequence>
<dbReference type="RefSeq" id="WP_130542738.1">
    <property type="nucleotide sequence ID" value="NZ_CP042431.1"/>
</dbReference>
<evidence type="ECO:0000256" key="1">
    <source>
        <dbReference type="ARBA" id="ARBA00004651"/>
    </source>
</evidence>
<dbReference type="AlphaFoldDB" id="A0A4Q7MUQ3"/>
<evidence type="ECO:0000256" key="3">
    <source>
        <dbReference type="ARBA" id="ARBA00022475"/>
    </source>
</evidence>
<dbReference type="OrthoDB" id="978595at2"/>
<feature type="transmembrane region" description="Helical" evidence="7">
    <location>
        <begin position="132"/>
        <end position="149"/>
    </location>
</feature>
<organism evidence="8 9">
    <name type="scientific">Pseudobacter ginsenosidimutans</name>
    <dbReference type="NCBI Taxonomy" id="661488"/>
    <lineage>
        <taxon>Bacteria</taxon>
        <taxon>Pseudomonadati</taxon>
        <taxon>Bacteroidota</taxon>
        <taxon>Chitinophagia</taxon>
        <taxon>Chitinophagales</taxon>
        <taxon>Chitinophagaceae</taxon>
        <taxon>Pseudobacter</taxon>
    </lineage>
</organism>
<dbReference type="InterPro" id="IPR002771">
    <property type="entry name" value="Multi_antbiot-R_MarC"/>
</dbReference>
<comment type="subcellular location">
    <subcellularLocation>
        <location evidence="1 7">Cell membrane</location>
        <topology evidence="1 7">Multi-pass membrane protein</topology>
    </subcellularLocation>
</comment>
<keyword evidence="3" id="KW-1003">Cell membrane</keyword>
<name>A0A4Q7MUQ3_9BACT</name>
<comment type="similarity">
    <text evidence="2 7">Belongs to the UPF0056 (MarC) family.</text>
</comment>
<dbReference type="Proteomes" id="UP000293874">
    <property type="component" value="Unassembled WGS sequence"/>
</dbReference>
<evidence type="ECO:0000256" key="4">
    <source>
        <dbReference type="ARBA" id="ARBA00022692"/>
    </source>
</evidence>
<protein>
    <recommendedName>
        <fullName evidence="7">UPF0056 membrane protein</fullName>
    </recommendedName>
</protein>
<keyword evidence="9" id="KW-1185">Reference proteome</keyword>
<keyword evidence="4 7" id="KW-0812">Transmembrane</keyword>
<comment type="caution">
    <text evidence="8">The sequence shown here is derived from an EMBL/GenBank/DDBJ whole genome shotgun (WGS) entry which is preliminary data.</text>
</comment>
<reference evidence="8 9" key="1">
    <citation type="submission" date="2019-02" db="EMBL/GenBank/DDBJ databases">
        <title>Genomic Encyclopedia of Type Strains, Phase IV (KMG-IV): sequencing the most valuable type-strain genomes for metagenomic binning, comparative biology and taxonomic classification.</title>
        <authorList>
            <person name="Goeker M."/>
        </authorList>
    </citation>
    <scope>NUCLEOTIDE SEQUENCE [LARGE SCALE GENOMIC DNA]</scope>
    <source>
        <strain evidence="8 9">DSM 18116</strain>
    </source>
</reference>
<feature type="transmembrane region" description="Helical" evidence="7">
    <location>
        <begin position="72"/>
        <end position="93"/>
    </location>
</feature>
<dbReference type="PANTHER" id="PTHR33508">
    <property type="entry name" value="UPF0056 MEMBRANE PROTEIN YHCE"/>
    <property type="match status" value="1"/>
</dbReference>
<keyword evidence="6 7" id="KW-0472">Membrane</keyword>
<dbReference type="GO" id="GO:0005886">
    <property type="term" value="C:plasma membrane"/>
    <property type="evidence" value="ECO:0007669"/>
    <property type="project" value="UniProtKB-SubCell"/>
</dbReference>
<feature type="transmembrane region" description="Helical" evidence="7">
    <location>
        <begin position="12"/>
        <end position="31"/>
    </location>
</feature>
<dbReference type="Pfam" id="PF01914">
    <property type="entry name" value="MarC"/>
    <property type="match status" value="1"/>
</dbReference>
<evidence type="ECO:0000256" key="2">
    <source>
        <dbReference type="ARBA" id="ARBA00009784"/>
    </source>
</evidence>
<feature type="transmembrane region" description="Helical" evidence="7">
    <location>
        <begin position="105"/>
        <end position="126"/>
    </location>
</feature>
<accession>A0A4Q7MUQ3</accession>
<keyword evidence="5 7" id="KW-1133">Transmembrane helix</keyword>
<evidence type="ECO:0000313" key="9">
    <source>
        <dbReference type="Proteomes" id="UP000293874"/>
    </source>
</evidence>